<keyword evidence="3" id="KW-1185">Reference proteome</keyword>
<dbReference type="RefSeq" id="WP_262598771.1">
    <property type="nucleotide sequence ID" value="NZ_CP103300.1"/>
</dbReference>
<dbReference type="Proteomes" id="UP001163255">
    <property type="component" value="Chromosome"/>
</dbReference>
<evidence type="ECO:0000256" key="1">
    <source>
        <dbReference type="SAM" id="MobiDB-lite"/>
    </source>
</evidence>
<dbReference type="InterPro" id="IPR014729">
    <property type="entry name" value="Rossmann-like_a/b/a_fold"/>
</dbReference>
<protein>
    <submittedName>
        <fullName evidence="2">Cryptochrome/photolyase family protein</fullName>
    </submittedName>
</protein>
<dbReference type="PANTHER" id="PTHR38657:SF1">
    <property type="entry name" value="SLR1343 PROTEIN"/>
    <property type="match status" value="1"/>
</dbReference>
<evidence type="ECO:0000313" key="2">
    <source>
        <dbReference type="EMBL" id="UYM16477.1"/>
    </source>
</evidence>
<dbReference type="EMBL" id="CP103300">
    <property type="protein sequence ID" value="UYM16477.1"/>
    <property type="molecule type" value="Genomic_DNA"/>
</dbReference>
<dbReference type="Gene3D" id="3.40.50.620">
    <property type="entry name" value="HUPs"/>
    <property type="match status" value="1"/>
</dbReference>
<reference evidence="2" key="1">
    <citation type="submission" date="2022-10" db="EMBL/GenBank/DDBJ databases">
        <title>Completed Genome Sequence of two octocoral isolated bacterium, Endozoicomonas euniceicola EF212T and Endozoicomonas gorgoniicola PS125T.</title>
        <authorList>
            <person name="Chiou Y.-J."/>
            <person name="Chen Y.-H."/>
        </authorList>
    </citation>
    <scope>NUCLEOTIDE SEQUENCE</scope>
    <source>
        <strain evidence="2">EF212</strain>
    </source>
</reference>
<sequence length="144" mass="16742">MKSKYTRLRLILGDQLNIAHGWYTRIDPDCLYFIAELEQEARYVKHHVQKLCGFFLAMDNFARPLREAGHQVIHFTLDETAGFRNLSQFINRVAEVFLLLLPAFGQFQDAMTENSPHQWSLTENSARSEDGRKSNFQTNLLPPQ</sequence>
<organism evidence="2 3">
    <name type="scientific">Endozoicomonas euniceicola</name>
    <dbReference type="NCBI Taxonomy" id="1234143"/>
    <lineage>
        <taxon>Bacteria</taxon>
        <taxon>Pseudomonadati</taxon>
        <taxon>Pseudomonadota</taxon>
        <taxon>Gammaproteobacteria</taxon>
        <taxon>Oceanospirillales</taxon>
        <taxon>Endozoicomonadaceae</taxon>
        <taxon>Endozoicomonas</taxon>
    </lineage>
</organism>
<accession>A0ABY6GUM0</accession>
<dbReference type="PANTHER" id="PTHR38657">
    <property type="entry name" value="SLR1343 PROTEIN"/>
    <property type="match status" value="1"/>
</dbReference>
<name>A0ABY6GUM0_9GAMM</name>
<dbReference type="InterPro" id="IPR007357">
    <property type="entry name" value="PhrB-like"/>
</dbReference>
<feature type="compositionally biased region" description="Polar residues" evidence="1">
    <location>
        <begin position="134"/>
        <end position="144"/>
    </location>
</feature>
<evidence type="ECO:0000313" key="3">
    <source>
        <dbReference type="Proteomes" id="UP001163255"/>
    </source>
</evidence>
<proteinExistence type="predicted"/>
<feature type="region of interest" description="Disordered" evidence="1">
    <location>
        <begin position="123"/>
        <end position="144"/>
    </location>
</feature>
<dbReference type="InterPro" id="IPR052551">
    <property type="entry name" value="UV-DNA_repair_photolyase"/>
</dbReference>
<dbReference type="Pfam" id="PF04244">
    <property type="entry name" value="DPRP"/>
    <property type="match status" value="1"/>
</dbReference>
<gene>
    <name evidence="2" type="ORF">NX720_00650</name>
</gene>